<dbReference type="InterPro" id="IPR004045">
    <property type="entry name" value="Glutathione_S-Trfase_N"/>
</dbReference>
<evidence type="ECO:0000256" key="4">
    <source>
        <dbReference type="ARBA" id="ARBA00047960"/>
    </source>
</evidence>
<dbReference type="PROSITE" id="PS50404">
    <property type="entry name" value="GST_NTER"/>
    <property type="match status" value="1"/>
</dbReference>
<evidence type="ECO:0000256" key="1">
    <source>
        <dbReference type="ARBA" id="ARBA00012452"/>
    </source>
</evidence>
<dbReference type="PROSITE" id="PS50405">
    <property type="entry name" value="GST_CTER"/>
    <property type="match status" value="1"/>
</dbReference>
<evidence type="ECO:0000259" key="6">
    <source>
        <dbReference type="PROSITE" id="PS50404"/>
    </source>
</evidence>
<keyword evidence="8" id="KW-1185">Reference proteome</keyword>
<dbReference type="CDD" id="cd03192">
    <property type="entry name" value="GST_C_Sigma_like"/>
    <property type="match status" value="1"/>
</dbReference>
<evidence type="ECO:0000313" key="9">
    <source>
        <dbReference type="WBParaSite" id="MBELARI_LOCUS5271"/>
    </source>
</evidence>
<organism evidence="8 9">
    <name type="scientific">Mesorhabditis belari</name>
    <dbReference type="NCBI Taxonomy" id="2138241"/>
    <lineage>
        <taxon>Eukaryota</taxon>
        <taxon>Metazoa</taxon>
        <taxon>Ecdysozoa</taxon>
        <taxon>Nematoda</taxon>
        <taxon>Chromadorea</taxon>
        <taxon>Rhabditida</taxon>
        <taxon>Rhabditina</taxon>
        <taxon>Rhabditomorpha</taxon>
        <taxon>Rhabditoidea</taxon>
        <taxon>Rhabditidae</taxon>
        <taxon>Mesorhabditinae</taxon>
        <taxon>Mesorhabditis</taxon>
    </lineage>
</organism>
<dbReference type="InterPro" id="IPR036249">
    <property type="entry name" value="Thioredoxin-like_sf"/>
</dbReference>
<feature type="domain" description="GST C-terminal" evidence="7">
    <location>
        <begin position="89"/>
        <end position="215"/>
    </location>
</feature>
<evidence type="ECO:0000256" key="5">
    <source>
        <dbReference type="ARBA" id="ARBA00078118"/>
    </source>
</evidence>
<dbReference type="SUPFAM" id="SSF47616">
    <property type="entry name" value="GST C-terminal domain-like"/>
    <property type="match status" value="1"/>
</dbReference>
<dbReference type="InterPro" id="IPR010987">
    <property type="entry name" value="Glutathione-S-Trfase_C-like"/>
</dbReference>
<feature type="domain" description="GST N-terminal" evidence="6">
    <location>
        <begin position="10"/>
        <end position="87"/>
    </location>
</feature>
<dbReference type="Pfam" id="PF02798">
    <property type="entry name" value="GST_N"/>
    <property type="match status" value="1"/>
</dbReference>
<comment type="similarity">
    <text evidence="3">Belongs to the GST superfamily. Sigma family.</text>
</comment>
<dbReference type="Gene3D" id="1.20.1050.10">
    <property type="match status" value="1"/>
</dbReference>
<dbReference type="InterPro" id="IPR050213">
    <property type="entry name" value="GST_superfamily"/>
</dbReference>
<comment type="catalytic activity">
    <reaction evidence="4">
        <text>RX + glutathione = an S-substituted glutathione + a halide anion + H(+)</text>
        <dbReference type="Rhea" id="RHEA:16437"/>
        <dbReference type="ChEBI" id="CHEBI:15378"/>
        <dbReference type="ChEBI" id="CHEBI:16042"/>
        <dbReference type="ChEBI" id="CHEBI:17792"/>
        <dbReference type="ChEBI" id="CHEBI:57925"/>
        <dbReference type="ChEBI" id="CHEBI:90779"/>
        <dbReference type="EC" id="2.5.1.18"/>
    </reaction>
</comment>
<dbReference type="FunFam" id="3.40.30.10:FF:000189">
    <property type="entry name" value="Glutathione S-Transferase"/>
    <property type="match status" value="1"/>
</dbReference>
<dbReference type="Gene3D" id="3.40.30.10">
    <property type="entry name" value="Glutaredoxin"/>
    <property type="match status" value="1"/>
</dbReference>
<dbReference type="Proteomes" id="UP000887575">
    <property type="component" value="Unassembled WGS sequence"/>
</dbReference>
<evidence type="ECO:0000256" key="3">
    <source>
        <dbReference type="ARBA" id="ARBA00038317"/>
    </source>
</evidence>
<dbReference type="SFLD" id="SFLDG01205">
    <property type="entry name" value="AMPS.1"/>
    <property type="match status" value="1"/>
</dbReference>
<dbReference type="WBParaSite" id="MBELARI_LOCUS5271">
    <property type="protein sequence ID" value="MBELARI_LOCUS5271"/>
    <property type="gene ID" value="MBELARI_LOCUS5271"/>
</dbReference>
<sequence>MGGCSSSESGDYKLYYFNARGTTEPIRQLFALAQIPFEDIRIEQDDWGNTKMNMPFGQLPVLEVNGEKLAQSASIMRYLATKFGYAGKTDRERALIDSYFELYKDYHAEAKTYFYMVVGLKEGNKEKAFKKTFIPARDRFFTYIEKQLKSNVENGFLVGESPSYVDLQIADHVETILQHHPLELSAFPEVLAHKKRVEAIPRLKKYLEDRPKTKF</sequence>
<evidence type="ECO:0000259" key="7">
    <source>
        <dbReference type="PROSITE" id="PS50405"/>
    </source>
</evidence>
<dbReference type="PANTHER" id="PTHR11571:SF256">
    <property type="entry name" value="GST C-TERMINAL DOMAIN-CONTAINING PROTEIN-RELATED"/>
    <property type="match status" value="1"/>
</dbReference>
<dbReference type="InterPro" id="IPR036282">
    <property type="entry name" value="Glutathione-S-Trfase_C_sf"/>
</dbReference>
<dbReference type="GO" id="GO:0005737">
    <property type="term" value="C:cytoplasm"/>
    <property type="evidence" value="ECO:0007669"/>
    <property type="project" value="UniProtKB-ARBA"/>
</dbReference>
<dbReference type="AlphaFoldDB" id="A0AAF3FEN9"/>
<keyword evidence="2" id="KW-0808">Transferase</keyword>
<reference evidence="9" key="1">
    <citation type="submission" date="2024-02" db="UniProtKB">
        <authorList>
            <consortium name="WormBaseParasite"/>
        </authorList>
    </citation>
    <scope>IDENTIFICATION</scope>
</reference>
<dbReference type="Pfam" id="PF14497">
    <property type="entry name" value="GST_C_3"/>
    <property type="match status" value="1"/>
</dbReference>
<dbReference type="GO" id="GO:0006749">
    <property type="term" value="P:glutathione metabolic process"/>
    <property type="evidence" value="ECO:0007669"/>
    <property type="project" value="TreeGrafter"/>
</dbReference>
<dbReference type="InterPro" id="IPR040079">
    <property type="entry name" value="Glutathione_S-Trfase"/>
</dbReference>
<evidence type="ECO:0000313" key="8">
    <source>
        <dbReference type="Proteomes" id="UP000887575"/>
    </source>
</evidence>
<dbReference type="PANTHER" id="PTHR11571">
    <property type="entry name" value="GLUTATHIONE S-TRANSFERASE"/>
    <property type="match status" value="1"/>
</dbReference>
<dbReference type="SFLD" id="SFLDG00363">
    <property type="entry name" value="AMPS_(cytGST):_Alpha-__Mu-__Pi"/>
    <property type="match status" value="1"/>
</dbReference>
<dbReference type="GO" id="GO:0004364">
    <property type="term" value="F:glutathione transferase activity"/>
    <property type="evidence" value="ECO:0007669"/>
    <property type="project" value="UniProtKB-EC"/>
</dbReference>
<evidence type="ECO:0000256" key="2">
    <source>
        <dbReference type="ARBA" id="ARBA00022679"/>
    </source>
</evidence>
<dbReference type="CDD" id="cd03039">
    <property type="entry name" value="GST_N_Sigma_like"/>
    <property type="match status" value="1"/>
</dbReference>
<dbReference type="EC" id="2.5.1.18" evidence="1"/>
<dbReference type="SFLD" id="SFLDS00019">
    <property type="entry name" value="Glutathione_Transferase_(cytos"/>
    <property type="match status" value="1"/>
</dbReference>
<proteinExistence type="inferred from homology"/>
<accession>A0AAF3FEN9</accession>
<dbReference type="SUPFAM" id="SSF52833">
    <property type="entry name" value="Thioredoxin-like"/>
    <property type="match status" value="1"/>
</dbReference>
<name>A0AAF3FEN9_9BILA</name>
<dbReference type="InterPro" id="IPR004046">
    <property type="entry name" value="GST_C"/>
</dbReference>
<dbReference type="FunFam" id="1.20.1050.10:FF:000031">
    <property type="entry name" value="Glutathione S-Transferase"/>
    <property type="match status" value="1"/>
</dbReference>
<protein>
    <recommendedName>
        <fullName evidence="1">glutathione transferase</fullName>
        <ecNumber evidence="1">2.5.1.18</ecNumber>
    </recommendedName>
    <alternativeName>
        <fullName evidence="5">GST class-sigma</fullName>
    </alternativeName>
</protein>